<feature type="transmembrane region" description="Helical" evidence="6">
    <location>
        <begin position="147"/>
        <end position="171"/>
    </location>
</feature>
<keyword evidence="7" id="KW-0732">Signal</keyword>
<dbReference type="InterPro" id="IPR000742">
    <property type="entry name" value="EGF"/>
</dbReference>
<gene>
    <name evidence="9" type="ORF">GDO86_001510</name>
</gene>
<dbReference type="Proteomes" id="UP000812440">
    <property type="component" value="Chromosome 1"/>
</dbReference>
<dbReference type="EMBL" id="JAACNH010000001">
    <property type="protein sequence ID" value="KAG8455336.1"/>
    <property type="molecule type" value="Genomic_DNA"/>
</dbReference>
<keyword evidence="6" id="KW-0812">Transmembrane</keyword>
<protein>
    <recommendedName>
        <fullName evidence="8">EGF-like domain-containing protein</fullName>
    </recommendedName>
</protein>
<dbReference type="OrthoDB" id="9893603at2759"/>
<evidence type="ECO:0000313" key="9">
    <source>
        <dbReference type="EMBL" id="KAG8455336.1"/>
    </source>
</evidence>
<name>A0A8T2KLR6_9PIPI</name>
<keyword evidence="10" id="KW-1185">Reference proteome</keyword>
<evidence type="ECO:0000313" key="10">
    <source>
        <dbReference type="Proteomes" id="UP000812440"/>
    </source>
</evidence>
<dbReference type="PROSITE" id="PS00022">
    <property type="entry name" value="EGF_1"/>
    <property type="match status" value="1"/>
</dbReference>
<evidence type="ECO:0000256" key="3">
    <source>
        <dbReference type="ARBA" id="ARBA00023157"/>
    </source>
</evidence>
<dbReference type="FunFam" id="2.10.25.10:FF:000421">
    <property type="entry name" value="Teratocarcinoma-derived growth factor"/>
    <property type="match status" value="1"/>
</dbReference>
<comment type="caution">
    <text evidence="9">The sequence shown here is derived from an EMBL/GenBank/DDBJ whole genome shotgun (WGS) entry which is preliminary data.</text>
</comment>
<comment type="caution">
    <text evidence="5">Lacks conserved residue(s) required for the propagation of feature annotation.</text>
</comment>
<keyword evidence="2 5" id="KW-0245">EGF-like domain</keyword>
<reference evidence="9" key="1">
    <citation type="thesis" date="2020" institute="ProQuest LLC" country="789 East Eisenhower Parkway, Ann Arbor, MI, USA">
        <title>Comparative Genomics and Chromosome Evolution.</title>
        <authorList>
            <person name="Mudd A.B."/>
        </authorList>
    </citation>
    <scope>NUCLEOTIDE SEQUENCE</scope>
    <source>
        <strain evidence="9">Female2</strain>
        <tissue evidence="9">Blood</tissue>
    </source>
</reference>
<proteinExistence type="inferred from homology"/>
<feature type="signal peptide" evidence="7">
    <location>
        <begin position="1"/>
        <end position="23"/>
    </location>
</feature>
<sequence length="172" mass="19501">MAWFKRLFYLVVQLSAVIHLGTLQNKSMPSTRSNLSDERAVQDTEHSELKKHKISAESIPFIGLTKNNAIDKHCCKNGGTCVLGNFCACPKHFTGRYCELHIYNWKCGILAHGDWLQRKCTLCRCMYGTMHCFPSGDCDADEEDLQIFPSCSVCVLPCFITLLLAFFVILFH</sequence>
<dbReference type="GO" id="GO:0007165">
    <property type="term" value="P:signal transduction"/>
    <property type="evidence" value="ECO:0007669"/>
    <property type="project" value="UniProtKB-ARBA"/>
</dbReference>
<keyword evidence="6" id="KW-1133">Transmembrane helix</keyword>
<evidence type="ECO:0000256" key="5">
    <source>
        <dbReference type="PROSITE-ProRule" id="PRU00076"/>
    </source>
</evidence>
<evidence type="ECO:0000256" key="1">
    <source>
        <dbReference type="ARBA" id="ARBA00007384"/>
    </source>
</evidence>
<dbReference type="Gene3D" id="2.10.25.10">
    <property type="entry name" value="Laminin"/>
    <property type="match status" value="1"/>
</dbReference>
<dbReference type="Pfam" id="PF09443">
    <property type="entry name" value="CFC"/>
    <property type="match status" value="1"/>
</dbReference>
<keyword evidence="4" id="KW-0325">Glycoprotein</keyword>
<accession>A0A8T2KLR6</accession>
<evidence type="ECO:0000256" key="7">
    <source>
        <dbReference type="SAM" id="SignalP"/>
    </source>
</evidence>
<feature type="domain" description="EGF-like" evidence="8">
    <location>
        <begin position="70"/>
        <end position="99"/>
    </location>
</feature>
<evidence type="ECO:0000256" key="2">
    <source>
        <dbReference type="ARBA" id="ARBA00022536"/>
    </source>
</evidence>
<evidence type="ECO:0000256" key="6">
    <source>
        <dbReference type="SAM" id="Phobius"/>
    </source>
</evidence>
<evidence type="ECO:0000256" key="4">
    <source>
        <dbReference type="ARBA" id="ARBA00023180"/>
    </source>
</evidence>
<dbReference type="PROSITE" id="PS50026">
    <property type="entry name" value="EGF_3"/>
    <property type="match status" value="1"/>
</dbReference>
<feature type="chain" id="PRO_5035889024" description="EGF-like domain-containing protein" evidence="7">
    <location>
        <begin position="24"/>
        <end position="172"/>
    </location>
</feature>
<dbReference type="SUPFAM" id="SSF57196">
    <property type="entry name" value="EGF/Laminin"/>
    <property type="match status" value="2"/>
</dbReference>
<dbReference type="AlphaFoldDB" id="A0A8T2KLR6"/>
<organism evidence="9 10">
    <name type="scientific">Hymenochirus boettgeri</name>
    <name type="common">Congo dwarf clawed frog</name>
    <dbReference type="NCBI Taxonomy" id="247094"/>
    <lineage>
        <taxon>Eukaryota</taxon>
        <taxon>Metazoa</taxon>
        <taxon>Chordata</taxon>
        <taxon>Craniata</taxon>
        <taxon>Vertebrata</taxon>
        <taxon>Euteleostomi</taxon>
        <taxon>Amphibia</taxon>
        <taxon>Batrachia</taxon>
        <taxon>Anura</taxon>
        <taxon>Pipoidea</taxon>
        <taxon>Pipidae</taxon>
        <taxon>Pipinae</taxon>
        <taxon>Hymenochirus</taxon>
    </lineage>
</organism>
<keyword evidence="6" id="KW-0472">Membrane</keyword>
<feature type="disulfide bond" evidence="5">
    <location>
        <begin position="89"/>
        <end position="98"/>
    </location>
</feature>
<evidence type="ECO:0000259" key="8">
    <source>
        <dbReference type="PROSITE" id="PS50026"/>
    </source>
</evidence>
<keyword evidence="3 5" id="KW-1015">Disulfide bond</keyword>
<comment type="similarity">
    <text evidence="1">Belongs to the EGF-CFC (Cripto-1/FRL1/Cryptic) family.</text>
</comment>
<dbReference type="InterPro" id="IPR019011">
    <property type="entry name" value="Cryptic/Cripto_CFC-dom"/>
</dbReference>